<keyword evidence="1" id="KW-1133">Transmembrane helix</keyword>
<feature type="transmembrane region" description="Helical" evidence="1">
    <location>
        <begin position="122"/>
        <end position="140"/>
    </location>
</feature>
<keyword evidence="3" id="KW-1185">Reference proteome</keyword>
<dbReference type="EMBL" id="CP126222">
    <property type="protein sequence ID" value="WIA23146.1"/>
    <property type="molecule type" value="Genomic_DNA"/>
</dbReference>
<gene>
    <name evidence="2" type="ORF">OEZ85_001479</name>
</gene>
<organism evidence="2 3">
    <name type="scientific">Tetradesmus obliquus</name>
    <name type="common">Green alga</name>
    <name type="synonym">Acutodesmus obliquus</name>
    <dbReference type="NCBI Taxonomy" id="3088"/>
    <lineage>
        <taxon>Eukaryota</taxon>
        <taxon>Viridiplantae</taxon>
        <taxon>Chlorophyta</taxon>
        <taxon>core chlorophytes</taxon>
        <taxon>Chlorophyceae</taxon>
        <taxon>CS clade</taxon>
        <taxon>Sphaeropleales</taxon>
        <taxon>Scenedesmaceae</taxon>
        <taxon>Tetradesmus</taxon>
    </lineage>
</organism>
<proteinExistence type="predicted"/>
<evidence type="ECO:0000313" key="3">
    <source>
        <dbReference type="Proteomes" id="UP001244341"/>
    </source>
</evidence>
<evidence type="ECO:0000313" key="2">
    <source>
        <dbReference type="EMBL" id="WIA23146.1"/>
    </source>
</evidence>
<feature type="transmembrane region" description="Helical" evidence="1">
    <location>
        <begin position="89"/>
        <end position="110"/>
    </location>
</feature>
<protein>
    <submittedName>
        <fullName evidence="2">Uncharacterized protein</fullName>
    </submittedName>
</protein>
<keyword evidence="1" id="KW-0812">Transmembrane</keyword>
<feature type="transmembrane region" description="Helical" evidence="1">
    <location>
        <begin position="36"/>
        <end position="59"/>
    </location>
</feature>
<dbReference type="Proteomes" id="UP001244341">
    <property type="component" value="Chromosome 15b"/>
</dbReference>
<reference evidence="2 3" key="1">
    <citation type="submission" date="2023-05" db="EMBL/GenBank/DDBJ databases">
        <title>A 100% complete, gapless, phased diploid assembly of the Scenedesmus obliquus UTEX 3031 genome.</title>
        <authorList>
            <person name="Biondi T.C."/>
            <person name="Hanschen E.R."/>
            <person name="Kwon T."/>
            <person name="Eng W."/>
            <person name="Kruse C.P.S."/>
            <person name="Koehler S.I."/>
            <person name="Kunde Y."/>
            <person name="Gleasner C.D."/>
            <person name="You Mak K.T."/>
            <person name="Polle J."/>
            <person name="Hovde B.T."/>
            <person name="Starkenburg S.R."/>
        </authorList>
    </citation>
    <scope>NUCLEOTIDE SEQUENCE [LARGE SCALE GENOMIC DNA]</scope>
    <source>
        <strain evidence="2 3">DOE0152z</strain>
    </source>
</reference>
<keyword evidence="1" id="KW-0472">Membrane</keyword>
<accession>A0ABY8US67</accession>
<sequence length="264" mass="28394">MPLARITEYYPTTTADGRSSIVCREATAPRDLASMILLWCYCCFAVVQVILAVTAVSIAGLHLRPHPRMCLLEHQEPTAAEQKEDACHFTFVACGLTLPITAGVVVLELLPNRLVSHGARNLVPLLLWILGCIVWGVQAAQLQHHVAAGAGQGSHNPAVAQWRDTTLGLSWANFGLFLTAALVKLFHPGLSSCIDSSSICLGRACPEGCLPACDACCCLDVLKAKVPREVLRQGRVEVRFISWNQEAVAAAPAAAVQGMTRMDM</sequence>
<name>A0ABY8US67_TETOB</name>
<evidence type="ECO:0000256" key="1">
    <source>
        <dbReference type="SAM" id="Phobius"/>
    </source>
</evidence>